<dbReference type="InterPro" id="IPR001387">
    <property type="entry name" value="Cro/C1-type_HTH"/>
</dbReference>
<evidence type="ECO:0000313" key="3">
    <source>
        <dbReference type="Proteomes" id="UP000075653"/>
    </source>
</evidence>
<dbReference type="Gene3D" id="1.10.260.40">
    <property type="entry name" value="lambda repressor-like DNA-binding domains"/>
    <property type="match status" value="1"/>
</dbReference>
<organism evidence="2 3">
    <name type="scientific">Ferrovum myxofaciens</name>
    <dbReference type="NCBI Taxonomy" id="416213"/>
    <lineage>
        <taxon>Bacteria</taxon>
        <taxon>Pseudomonadati</taxon>
        <taxon>Pseudomonadota</taxon>
        <taxon>Betaproteobacteria</taxon>
        <taxon>Ferrovales</taxon>
        <taxon>Ferrovaceae</taxon>
        <taxon>Ferrovum</taxon>
    </lineage>
</organism>
<dbReference type="Pfam" id="PF13443">
    <property type="entry name" value="HTH_26"/>
    <property type="match status" value="1"/>
</dbReference>
<dbReference type="AlphaFoldDB" id="A0A149VWH1"/>
<dbReference type="GO" id="GO:0003677">
    <property type="term" value="F:DNA binding"/>
    <property type="evidence" value="ECO:0007669"/>
    <property type="project" value="InterPro"/>
</dbReference>
<accession>A0A149VWH1</accession>
<reference evidence="2 3" key="1">
    <citation type="submission" date="2016-01" db="EMBL/GenBank/DDBJ databases">
        <title>Genome sequence of the acidophilic iron oxidising Ferrovum strain Z-31.</title>
        <authorList>
            <person name="Poehlein A."/>
            <person name="Ullrich S.R."/>
            <person name="Schloemann M."/>
            <person name="Muehling M."/>
            <person name="Daniel R."/>
        </authorList>
    </citation>
    <scope>NUCLEOTIDE SEQUENCE [LARGE SCALE GENOMIC DNA]</scope>
    <source>
        <strain evidence="2 3">Z-31</strain>
    </source>
</reference>
<protein>
    <recommendedName>
        <fullName evidence="1">HTH cro/C1-type domain-containing protein</fullName>
    </recommendedName>
</protein>
<feature type="domain" description="HTH cro/C1-type" evidence="1">
    <location>
        <begin position="3"/>
        <end position="52"/>
    </location>
</feature>
<keyword evidence="3" id="KW-1185">Reference proteome</keyword>
<dbReference type="PATRIC" id="fig|1789004.3.peg.1955"/>
<dbReference type="RefSeq" id="WP_227509507.1">
    <property type="nucleotide sequence ID" value="NZ_CP149478.1"/>
</dbReference>
<dbReference type="SUPFAM" id="SSF47413">
    <property type="entry name" value="lambda repressor-like DNA-binding domains"/>
    <property type="match status" value="1"/>
</dbReference>
<comment type="caution">
    <text evidence="2">The sequence shown here is derived from an EMBL/GenBank/DDBJ whole genome shotgun (WGS) entry which is preliminary data.</text>
</comment>
<sequence>MGERKLKIADLARDLNVNRGSIGRMYHETTEKVDVDLLNSLCGYFKCGIADLMEYTPAGENLSDSGHTENR</sequence>
<dbReference type="Proteomes" id="UP000075653">
    <property type="component" value="Unassembled WGS sequence"/>
</dbReference>
<name>A0A149VWH1_9PROT</name>
<evidence type="ECO:0000313" key="2">
    <source>
        <dbReference type="EMBL" id="KXW57575.1"/>
    </source>
</evidence>
<gene>
    <name evidence="2" type="ORF">FEMY_19060</name>
</gene>
<dbReference type="InterPro" id="IPR010982">
    <property type="entry name" value="Lambda_DNA-bd_dom_sf"/>
</dbReference>
<dbReference type="EMBL" id="LRRD01000049">
    <property type="protein sequence ID" value="KXW57575.1"/>
    <property type="molecule type" value="Genomic_DNA"/>
</dbReference>
<proteinExistence type="predicted"/>
<evidence type="ECO:0000259" key="1">
    <source>
        <dbReference type="PROSITE" id="PS50943"/>
    </source>
</evidence>
<dbReference type="PROSITE" id="PS50943">
    <property type="entry name" value="HTH_CROC1"/>
    <property type="match status" value="1"/>
</dbReference>
<dbReference type="STRING" id="1789004.FEMY_19060"/>